<dbReference type="SMART" id="SM00369">
    <property type="entry name" value="LRR_TYP"/>
    <property type="match status" value="11"/>
</dbReference>
<organism evidence="19 20">
    <name type="scientific">Dictyostelium firmibasis</name>
    <dbReference type="NCBI Taxonomy" id="79012"/>
    <lineage>
        <taxon>Eukaryota</taxon>
        <taxon>Amoebozoa</taxon>
        <taxon>Evosea</taxon>
        <taxon>Eumycetozoa</taxon>
        <taxon>Dictyostelia</taxon>
        <taxon>Dictyosteliales</taxon>
        <taxon>Dictyosteliaceae</taxon>
        <taxon>Dictyostelium</taxon>
    </lineage>
</organism>
<dbReference type="FunFam" id="3.30.200.20:FF:000034">
    <property type="entry name" value="Kinase suppressor of Ras 1"/>
    <property type="match status" value="1"/>
</dbReference>
<feature type="region of interest" description="Disordered" evidence="15">
    <location>
        <begin position="824"/>
        <end position="925"/>
    </location>
</feature>
<comment type="catalytic activity">
    <reaction evidence="13">
        <text>L-seryl-[protein] + ATP = O-phospho-L-seryl-[protein] + ADP + H(+)</text>
        <dbReference type="Rhea" id="RHEA:17989"/>
        <dbReference type="Rhea" id="RHEA-COMP:9863"/>
        <dbReference type="Rhea" id="RHEA-COMP:11604"/>
        <dbReference type="ChEBI" id="CHEBI:15378"/>
        <dbReference type="ChEBI" id="CHEBI:29999"/>
        <dbReference type="ChEBI" id="CHEBI:30616"/>
        <dbReference type="ChEBI" id="CHEBI:83421"/>
        <dbReference type="ChEBI" id="CHEBI:456216"/>
        <dbReference type="EC" id="2.7.11.1"/>
    </reaction>
</comment>
<keyword evidence="7" id="KW-0677">Repeat</keyword>
<dbReference type="Pfam" id="PF16095">
    <property type="entry name" value="COR-A"/>
    <property type="match status" value="1"/>
</dbReference>
<dbReference type="Pfam" id="PF13855">
    <property type="entry name" value="LRR_8"/>
    <property type="match status" value="1"/>
</dbReference>
<sequence>MEILNLSIEFHIPDGNTLKKMVRVDNTTKIGEMSRLLLDKFGRSDFEPAQFQLITPQKGATISFHVLSDLNKSLSSYNIKNNDELIFKKRQKKSNPSNAKLASKKKPESIFKTLFSMSTLEMKLGEDKSAPEISEVENQIDDLGVLFKALEILTNSFNQNKDIEDIISSFQYVGNESDIADLIRIVLSNNDGINSNNNSNNSNNNNNNNNSSSNIGMLNSGGSGSNLGVTTGNGGSGGFNGYGSNGSYYNNNNINNNIELTATQKNPKVLCSFLLHLLQIIFSQTSLTYSLYTTYLKINNNSSPSNTDLSRSTYFYDIPVKSRIILKHIMLFLYNLTQRDASLLDSLSNIIGPFILGNVLLDPPPAPPSSNNNTSPPISKSTSNINLNVSNASQNNLSNSGNGDESPDFQSQNLVKSYNRENSGNSLNSMLHPTSLPNTSNNSQAPPLIQVRQASTDFTTTTTSTSSGNLRSLSNTENSLCKKVAVDLIQNIPLYLLFSHLKIQQLEGEKILFSAENIFCVDKCNFPPSKAMLGEIWVTNFRIIFINSNSNSSTIPNSTSSNSISSFASTQNLSILSIMTLFGSYNGNGSSGVTNATLSGGGSTSSSSNQNTPITTSPIHTSTSSTGILNPIGGSLTTSSSNNSNINNLVNNNNNNFSNNNNNNNSNINKLSTLDNTEIPLSMIYRWKMVKTGSLYDSFKIYCKDFRCKIIGFQINSHVLLKFKDLLTKCSVPTLDTIFAYNSKESSFSNTECFPDHSLLQEYNRIGVSWDLWRTTTQSKLCEHYPPTSVVPKSVNDNIVVTSAYYRSYGFPVLAWSHPTQKSSITRATSPEDQNHNSSNYLLTPNSPNSSSTSNLGNGSSTGGRSTTIDNGQTSISRNSGGSISTTPSIQSPTPNLPPSQHSSSLLMSPQSSSPRMHQSISSSNIPQVCQEDIDFLRGILDIKSSSMLNVFDTGSGGSYSSTMIGCQIEFLNLPPPNKVRERFNRLLHLHLGNPDSEWSETIRFFWLDPLKPILSAAINIAMHVDQGRSVLIQNSSSGPDIELQLSSLAQILLDPYYRTLDGFRVLMEKEWLSYGYPFSKRCHHKTSDDGFSPIFMQFIFLVWQIWKEFPTHFQFNEYYLLTLLDYVYNSRFGTFLCNNYKERMENNVYSSTKSFWSFQQQNQSRFTNLFYRPSGNVGNGNSSSVQHLKCLRVFQDTMWNEYFFRYCFKSSLAIEQFEDRIKVALLDIEMTVNSAITSTANALLPFLETLDLSNLRLYYLPSESTLYHLVGLRELNLSKNNLNSISCSLSSLVKLEKLSFEENSITNLPIETVVLLAEKLTSLTELNLSSNQLIDLPIEFSMFSKSLKKLHLKNNRFSAIPEVLGMLENLIELDLSELDLSSSTNSGVSIPTKLSKLCVLNLNQTRIVELPKEFGDLKSLEKLYLDFNSLVTLPHSFRLLKNLEELSLSFNSMTELPREVCFLVNLKKLMIEGNQIQFLPNEISQLSKLMVLNVCKNKLDSLPASIGQLSQLVSLNLNNNSQLVSLRPTMGLLSNLTELKLEGTRLKTPPPEIVSLGLKSILLYLKDLIKGQEQCYKMKLMIVGQENVGKTTLLKTLKEKKKKATPGGPNISTDGIAIDQWVFSCLFEELDETSQNGRMIKKKQDITLSIWDFAGQEIYYTTHQFFLSERSVYIVAWNCALAEEESRVEFWLQSITTRAKDAPIIIVGTHLDDVNRTTAKMQKKRMKEKYLTRYQNIKAIKLVSCTSGKGITSLREKLEALVQSQSNMGESLPRSYMLLENLVKEETKKRIIPTIPWTEFIQMGTICTITDEAELLRATMFLHQLGSLVYFPKEPGLKQFVILDPQWITTMLSSIITTKHSYAKDGILNHKSLKQIWRPPQYPTNLHPHLISLLEKFEISYNLSPDSTSFETGTSLIPSLLLNDRPAIFPSLWGPFNQSIRQFGRVYQFEFVPNGFFSRLMVRILNFARVEAKCYWKNGMILQHDEETIFLEMNNAKKSLSFTVRGGANSTTLSRDVIETIQSLLDDSFQLPTYVFVPCFHCIFLSLPQCYYFPLDVCENAAVKGTGYLKCLTYDANVRTDLLVPDLVMSNFTGAKIPFDQLMIEEMIGEGGAALVYRARWQGQTVAVKKLKTIENLDGPVEINDISLSKAFNEFRRECWVMSELEHPNIVQLKGLCLDPLCIVTEYLPHGNLYSFLHKPEMEFSWLFRLKVALDISSGMAFLHSSTPPIIHRDLKSPNILLASINENAQTIAKVVDFGLSGLQHTITNRGVENPLWLAPEILNKTKEASTQTDVYAFGVILWELVTRKDYFGDIGFMTLIEEKVISGERPKIPEDCPEMYAKLIVECWQNDASQRPKFSEIEDRLIKIAEAMFPDIHLSNICQQQQSSPSKSSSTSPLIKPLNLSAVNELGESSNQTPKHITTTTTTTTTSDHKRQLSTDSSSSYRNNKSSHDTISHSTSVASDLLDIDNTLTVATTPRNRSKTNDENINTSNGRVINNSINNNDQPLSPNSQSYQPIQHTQSQQQLDNIGLSALLDALPNSPTVSSTAPSTTPTNKKVMYTSIVGDSARTRRGSVSIQPFQNEFNRELLPNQGTIQCLVKVGNGYQVWAGTGNGFISTWKIEGQEKYIQRLFEANKDKKRIHCLYPYMNTVWCGSADDTVTIWDIDTYQKIKSYSVEGPSCITRVGNTMWVGTIVNTIHIYDLKKKTKYKGKISLDSPIECLLRRDQEVWVATLGNIARVDVNSLRVVQMIKAHDKAIHAMIQVDDHVWTASSDGTIKVWSSTCQSVHTIENAHSSRIFTLELVGDFVWSGSWDTTIKIWSTKDYHLVSENSGKHKDAISSFVYISNDQPLQTNERPIQKQVWSGSWDSSICVWALPNDTISRSNTIFSSDSQFNLNSSSSNNSNSITNSNSNNNLNGNNNINNSSSNNNNTNNNAVNSPNQTSQSAGQLGTIHEQTSPNSATPLSCTPPGSKGLMQRRTVSFMNVLERFSNDKTKK</sequence>
<dbReference type="EC" id="2.7.11.1" evidence="2"/>
<evidence type="ECO:0000259" key="18">
    <source>
        <dbReference type="PROSITE" id="PS51424"/>
    </source>
</evidence>
<comment type="catalytic activity">
    <reaction evidence="12">
        <text>L-threonyl-[protein] + ATP = O-phospho-L-threonyl-[protein] + ADP + H(+)</text>
        <dbReference type="Rhea" id="RHEA:46608"/>
        <dbReference type="Rhea" id="RHEA-COMP:11060"/>
        <dbReference type="Rhea" id="RHEA-COMP:11605"/>
        <dbReference type="ChEBI" id="CHEBI:15378"/>
        <dbReference type="ChEBI" id="CHEBI:30013"/>
        <dbReference type="ChEBI" id="CHEBI:30616"/>
        <dbReference type="ChEBI" id="CHEBI:61977"/>
        <dbReference type="ChEBI" id="CHEBI:456216"/>
        <dbReference type="EC" id="2.7.11.1"/>
    </reaction>
</comment>
<keyword evidence="8" id="KW-0547">Nucleotide-binding</keyword>
<dbReference type="Gene3D" id="1.10.10.2200">
    <property type="match status" value="1"/>
</dbReference>
<dbReference type="GO" id="GO:0005829">
    <property type="term" value="C:cytosol"/>
    <property type="evidence" value="ECO:0007669"/>
    <property type="project" value="UniProtKB-ARBA"/>
</dbReference>
<feature type="domain" description="Roc" evidence="18">
    <location>
        <begin position="1572"/>
        <end position="1766"/>
    </location>
</feature>
<feature type="domain" description="Myotubularin phosphatase" evidence="17">
    <location>
        <begin position="753"/>
        <end position="1204"/>
    </location>
</feature>
<evidence type="ECO:0000256" key="3">
    <source>
        <dbReference type="ARBA" id="ARBA00022527"/>
    </source>
</evidence>
<dbReference type="PROSITE" id="PS51339">
    <property type="entry name" value="PPASE_MYOTUBULARIN"/>
    <property type="match status" value="1"/>
</dbReference>
<dbReference type="InterPro" id="IPR008271">
    <property type="entry name" value="Ser/Thr_kinase_AS"/>
</dbReference>
<dbReference type="InterPro" id="IPR020859">
    <property type="entry name" value="ROC"/>
</dbReference>
<evidence type="ECO:0000256" key="14">
    <source>
        <dbReference type="PROSITE-ProRule" id="PRU00221"/>
    </source>
</evidence>
<dbReference type="GO" id="GO:0005525">
    <property type="term" value="F:GTP binding"/>
    <property type="evidence" value="ECO:0007669"/>
    <property type="project" value="UniProtKB-KW"/>
</dbReference>
<dbReference type="GO" id="GO:0016020">
    <property type="term" value="C:membrane"/>
    <property type="evidence" value="ECO:0007669"/>
    <property type="project" value="TreeGrafter"/>
</dbReference>
<dbReference type="PROSITE" id="PS51419">
    <property type="entry name" value="RAB"/>
    <property type="match status" value="1"/>
</dbReference>
<dbReference type="SUPFAM" id="SSF56112">
    <property type="entry name" value="Protein kinase-like (PK-like)"/>
    <property type="match status" value="1"/>
</dbReference>
<feature type="compositionally biased region" description="Polar residues" evidence="15">
    <location>
        <begin position="2945"/>
        <end position="2969"/>
    </location>
</feature>
<evidence type="ECO:0000259" key="16">
    <source>
        <dbReference type="PROSITE" id="PS50011"/>
    </source>
</evidence>
<dbReference type="InterPro" id="IPR011009">
    <property type="entry name" value="Kinase-like_dom_sf"/>
</dbReference>
<dbReference type="GO" id="GO:0004438">
    <property type="term" value="F:phosphatidylinositol-3-phosphate phosphatase activity"/>
    <property type="evidence" value="ECO:0007669"/>
    <property type="project" value="TreeGrafter"/>
</dbReference>
<dbReference type="Pfam" id="PF08477">
    <property type="entry name" value="Roc"/>
    <property type="match status" value="1"/>
</dbReference>
<name>A0AAN7TU65_9MYCE</name>
<dbReference type="SMART" id="SM00364">
    <property type="entry name" value="LRR_BAC"/>
    <property type="match status" value="8"/>
</dbReference>
<protein>
    <recommendedName>
        <fullName evidence="2">non-specific serine/threonine protein kinase</fullName>
        <ecNumber evidence="2">2.7.11.1</ecNumber>
    </recommendedName>
</protein>
<dbReference type="SUPFAM" id="SSF50998">
    <property type="entry name" value="Quinoprotein alcohol dehydrogenase-like"/>
    <property type="match status" value="1"/>
</dbReference>
<keyword evidence="3" id="KW-0723">Serine/threonine-protein kinase</keyword>
<evidence type="ECO:0000256" key="13">
    <source>
        <dbReference type="ARBA" id="ARBA00048679"/>
    </source>
</evidence>
<dbReference type="Pfam" id="PF06602">
    <property type="entry name" value="Myotub-related"/>
    <property type="match status" value="1"/>
</dbReference>
<evidence type="ECO:0000256" key="15">
    <source>
        <dbReference type="SAM" id="MobiDB-lite"/>
    </source>
</evidence>
<dbReference type="Gene3D" id="1.10.10.10">
    <property type="entry name" value="Winged helix-like DNA-binding domain superfamily/Winged helix DNA-binding domain"/>
    <property type="match status" value="1"/>
</dbReference>
<feature type="compositionally biased region" description="Polar residues" evidence="15">
    <location>
        <begin position="2507"/>
        <end position="2517"/>
    </location>
</feature>
<feature type="repeat" description="WD" evidence="14">
    <location>
        <begin position="2794"/>
        <end position="2833"/>
    </location>
</feature>
<feature type="domain" description="Protein kinase" evidence="16">
    <location>
        <begin position="2103"/>
        <end position="2375"/>
    </location>
</feature>
<dbReference type="InterPro" id="IPR030564">
    <property type="entry name" value="Myotubularin"/>
</dbReference>
<feature type="region of interest" description="Disordered" evidence="15">
    <location>
        <begin position="2901"/>
        <end position="2978"/>
    </location>
</feature>
<evidence type="ECO:0000256" key="2">
    <source>
        <dbReference type="ARBA" id="ARBA00012513"/>
    </source>
</evidence>
<evidence type="ECO:0000256" key="1">
    <source>
        <dbReference type="ARBA" id="ARBA00008171"/>
    </source>
</evidence>
<comment type="similarity">
    <text evidence="1">Belongs to the protein kinase superfamily. TKL Ser/Thr protein kinase family. ROCO subfamily.</text>
</comment>
<dbReference type="InterPro" id="IPR010569">
    <property type="entry name" value="Myotubularin-like_Pase_dom"/>
</dbReference>
<reference evidence="19 20" key="1">
    <citation type="submission" date="2023-11" db="EMBL/GenBank/DDBJ databases">
        <title>Dfirmibasis_genome.</title>
        <authorList>
            <person name="Edelbroek B."/>
            <person name="Kjellin J."/>
            <person name="Jerlstrom-Hultqvist J."/>
            <person name="Soderbom F."/>
        </authorList>
    </citation>
    <scope>NUCLEOTIDE SEQUENCE [LARGE SCALE GENOMIC DNA]</scope>
    <source>
        <strain evidence="19 20">TNS-C-14</strain>
    </source>
</reference>
<feature type="compositionally biased region" description="Low complexity" evidence="15">
    <location>
        <begin position="837"/>
        <end position="868"/>
    </location>
</feature>
<dbReference type="SMART" id="SM00320">
    <property type="entry name" value="WD40"/>
    <property type="match status" value="5"/>
</dbReference>
<feature type="region of interest" description="Disordered" evidence="15">
    <location>
        <begin position="2413"/>
        <end position="2459"/>
    </location>
</feature>
<dbReference type="Gene3D" id="3.30.70.1390">
    <property type="entry name" value="ROC domain from the Parkinson's disease-associated leucine-rich repeat kinase 2"/>
    <property type="match status" value="1"/>
</dbReference>
<dbReference type="GO" id="GO:0046856">
    <property type="term" value="P:phosphatidylinositol dephosphorylation"/>
    <property type="evidence" value="ECO:0007669"/>
    <property type="project" value="TreeGrafter"/>
</dbReference>
<feature type="compositionally biased region" description="Low complexity" evidence="15">
    <location>
        <begin position="2440"/>
        <end position="2450"/>
    </location>
</feature>
<dbReference type="InterPro" id="IPR057263">
    <property type="entry name" value="COR-B"/>
</dbReference>
<dbReference type="InterPro" id="IPR015943">
    <property type="entry name" value="WD40/YVTN_repeat-like_dom_sf"/>
</dbReference>
<dbReference type="Proteomes" id="UP001344447">
    <property type="component" value="Unassembled WGS sequence"/>
</dbReference>
<dbReference type="Pfam" id="PF25497">
    <property type="entry name" value="COR-B"/>
    <property type="match status" value="1"/>
</dbReference>
<keyword evidence="20" id="KW-1185">Reference proteome</keyword>
<dbReference type="PROSITE" id="PS00108">
    <property type="entry name" value="PROTEIN_KINASE_ST"/>
    <property type="match status" value="1"/>
</dbReference>
<dbReference type="Gene3D" id="2.130.10.10">
    <property type="entry name" value="YVTN repeat-like/Quinoprotein amine dehydrogenase"/>
    <property type="match status" value="2"/>
</dbReference>
<dbReference type="Gene3D" id="3.40.50.300">
    <property type="entry name" value="P-loop containing nucleotide triphosphate hydrolases"/>
    <property type="match status" value="1"/>
</dbReference>
<feature type="compositionally biased region" description="Low complexity" evidence="15">
    <location>
        <begin position="2901"/>
        <end position="2944"/>
    </location>
</feature>
<keyword evidence="6" id="KW-0808">Transferase</keyword>
<feature type="compositionally biased region" description="Low complexity" evidence="15">
    <location>
        <begin position="880"/>
        <end position="915"/>
    </location>
</feature>
<dbReference type="PANTHER" id="PTHR10807">
    <property type="entry name" value="MYOTUBULARIN-RELATED"/>
    <property type="match status" value="1"/>
</dbReference>
<dbReference type="InterPro" id="IPR003591">
    <property type="entry name" value="Leu-rich_rpt_typical-subtyp"/>
</dbReference>
<keyword evidence="9" id="KW-0418">Kinase</keyword>
<dbReference type="SMART" id="SM00220">
    <property type="entry name" value="S_TKc"/>
    <property type="match status" value="1"/>
</dbReference>
<dbReference type="InterPro" id="IPR032171">
    <property type="entry name" value="COR-A"/>
</dbReference>
<evidence type="ECO:0000313" key="20">
    <source>
        <dbReference type="Proteomes" id="UP001344447"/>
    </source>
</evidence>
<dbReference type="PRINTS" id="PR00449">
    <property type="entry name" value="RASTRNSFRMNG"/>
</dbReference>
<feature type="compositionally biased region" description="Polar residues" evidence="15">
    <location>
        <begin position="387"/>
        <end position="445"/>
    </location>
</feature>
<dbReference type="PROSITE" id="PS50011">
    <property type="entry name" value="PROTEIN_KINASE_DOM"/>
    <property type="match status" value="1"/>
</dbReference>
<dbReference type="CDD" id="cd13999">
    <property type="entry name" value="STKc_MAP3K-like"/>
    <property type="match status" value="1"/>
</dbReference>
<dbReference type="SUPFAM" id="SSF52540">
    <property type="entry name" value="P-loop containing nucleoside triphosphate hydrolases"/>
    <property type="match status" value="1"/>
</dbReference>
<dbReference type="Pfam" id="PF00400">
    <property type="entry name" value="WD40"/>
    <property type="match status" value="1"/>
</dbReference>
<dbReference type="Gene3D" id="3.30.200.20">
    <property type="entry name" value="Phosphorylase Kinase, domain 1"/>
    <property type="match status" value="1"/>
</dbReference>
<dbReference type="SUPFAM" id="SSF52058">
    <property type="entry name" value="L domain-like"/>
    <property type="match status" value="1"/>
</dbReference>
<comment type="caution">
    <text evidence="19">The sequence shown here is derived from an EMBL/GenBank/DDBJ whole genome shotgun (WGS) entry which is preliminary data.</text>
</comment>
<evidence type="ECO:0000259" key="17">
    <source>
        <dbReference type="PROSITE" id="PS51339"/>
    </source>
</evidence>
<evidence type="ECO:0000256" key="4">
    <source>
        <dbReference type="ARBA" id="ARBA00022574"/>
    </source>
</evidence>
<evidence type="ECO:0000256" key="11">
    <source>
        <dbReference type="ARBA" id="ARBA00023134"/>
    </source>
</evidence>
<dbReference type="Gene3D" id="1.10.510.10">
    <property type="entry name" value="Transferase(Phosphotransferase) domain 1"/>
    <property type="match status" value="1"/>
</dbReference>
<dbReference type="FunFam" id="3.80.10.10:FF:002497">
    <property type="entry name" value="Probable serine/threonine-protein kinase pats1"/>
    <property type="match status" value="1"/>
</dbReference>
<dbReference type="SUPFAM" id="SSF52799">
    <property type="entry name" value="(Phosphotyrosine protein) phosphatases II"/>
    <property type="match status" value="1"/>
</dbReference>
<dbReference type="InterPro" id="IPR001680">
    <property type="entry name" value="WD40_rpt"/>
</dbReference>
<feature type="compositionally biased region" description="Polar residues" evidence="15">
    <location>
        <begin position="2413"/>
        <end position="2423"/>
    </location>
</feature>
<dbReference type="InterPro" id="IPR032675">
    <property type="entry name" value="LRR_dom_sf"/>
</dbReference>
<evidence type="ECO:0000256" key="8">
    <source>
        <dbReference type="ARBA" id="ARBA00022741"/>
    </source>
</evidence>
<keyword evidence="11" id="KW-0342">GTP-binding</keyword>
<dbReference type="PROSITE" id="PS50082">
    <property type="entry name" value="WD_REPEATS_2"/>
    <property type="match status" value="2"/>
</dbReference>
<dbReference type="Gene3D" id="3.30.310.200">
    <property type="match status" value="1"/>
</dbReference>
<dbReference type="PRINTS" id="PR00109">
    <property type="entry name" value="TYRKINASE"/>
</dbReference>
<gene>
    <name evidence="19" type="ORF">RB653_007210</name>
</gene>
<dbReference type="InterPro" id="IPR036388">
    <property type="entry name" value="WH-like_DNA-bd_sf"/>
</dbReference>
<evidence type="ECO:0000313" key="19">
    <source>
        <dbReference type="EMBL" id="KAK5576072.1"/>
    </source>
</evidence>
<dbReference type="GO" id="GO:0004674">
    <property type="term" value="F:protein serine/threonine kinase activity"/>
    <property type="evidence" value="ECO:0007669"/>
    <property type="project" value="UniProtKB-KW"/>
</dbReference>
<dbReference type="Pfam" id="PF07714">
    <property type="entry name" value="PK_Tyr_Ser-Thr"/>
    <property type="match status" value="1"/>
</dbReference>
<dbReference type="InterPro" id="IPR001245">
    <property type="entry name" value="Ser-Thr/Tyr_kinase_cat_dom"/>
</dbReference>
<keyword evidence="10" id="KW-0067">ATP-binding</keyword>
<dbReference type="GO" id="GO:0050793">
    <property type="term" value="P:regulation of developmental process"/>
    <property type="evidence" value="ECO:0007669"/>
    <property type="project" value="UniProtKB-ARBA"/>
</dbReference>
<feature type="compositionally biased region" description="Polar residues" evidence="15">
    <location>
        <begin position="2489"/>
        <end position="2498"/>
    </location>
</feature>
<dbReference type="InterPro" id="IPR005225">
    <property type="entry name" value="Small_GTP-bd"/>
</dbReference>
<dbReference type="FunFam" id="3.30.70.1390:FF:000001">
    <property type="entry name" value="Leucine-rich repeat serine/threonine-protein kinase 2"/>
    <property type="match status" value="1"/>
</dbReference>
<dbReference type="InterPro" id="IPR027417">
    <property type="entry name" value="P-loop_NTPase"/>
</dbReference>
<proteinExistence type="inferred from homology"/>
<dbReference type="PANTHER" id="PTHR10807:SF113">
    <property type="entry name" value="SERINE_THREONINE-PROTEIN KINASE PATS1-RELATED"/>
    <property type="match status" value="1"/>
</dbReference>
<feature type="compositionally biased region" description="Low complexity" evidence="15">
    <location>
        <begin position="369"/>
        <end position="386"/>
    </location>
</feature>
<evidence type="ECO:0000256" key="12">
    <source>
        <dbReference type="ARBA" id="ARBA00047899"/>
    </source>
</evidence>
<feature type="compositionally biased region" description="Polar residues" evidence="15">
    <location>
        <begin position="869"/>
        <end position="879"/>
    </location>
</feature>
<keyword evidence="4 14" id="KW-0853">WD repeat</keyword>
<accession>A0AAN7TU65</accession>
<evidence type="ECO:0000256" key="10">
    <source>
        <dbReference type="ARBA" id="ARBA00022840"/>
    </source>
</evidence>
<dbReference type="InterPro" id="IPR011047">
    <property type="entry name" value="Quinoprotein_ADH-like_sf"/>
</dbReference>
<feature type="region of interest" description="Disordered" evidence="15">
    <location>
        <begin position="196"/>
        <end position="217"/>
    </location>
</feature>
<evidence type="ECO:0000256" key="9">
    <source>
        <dbReference type="ARBA" id="ARBA00022777"/>
    </source>
</evidence>
<dbReference type="GO" id="GO:0005524">
    <property type="term" value="F:ATP binding"/>
    <property type="evidence" value="ECO:0007669"/>
    <property type="project" value="UniProtKB-KW"/>
</dbReference>
<feature type="region of interest" description="Disordered" evidence="15">
    <location>
        <begin position="365"/>
        <end position="445"/>
    </location>
</feature>
<keyword evidence="5" id="KW-0433">Leucine-rich repeat</keyword>
<dbReference type="EMBL" id="JAVFKY010000005">
    <property type="protein sequence ID" value="KAK5576072.1"/>
    <property type="molecule type" value="Genomic_DNA"/>
</dbReference>
<evidence type="ECO:0000256" key="5">
    <source>
        <dbReference type="ARBA" id="ARBA00022614"/>
    </source>
</evidence>
<evidence type="ECO:0000256" key="6">
    <source>
        <dbReference type="ARBA" id="ARBA00022679"/>
    </source>
</evidence>
<feature type="region of interest" description="Disordered" evidence="15">
    <location>
        <begin position="2480"/>
        <end position="2517"/>
    </location>
</feature>
<feature type="compositionally biased region" description="Polar residues" evidence="15">
    <location>
        <begin position="916"/>
        <end position="925"/>
    </location>
</feature>
<evidence type="ECO:0000256" key="7">
    <source>
        <dbReference type="ARBA" id="ARBA00022737"/>
    </source>
</evidence>
<dbReference type="InterPro" id="IPR029021">
    <property type="entry name" value="Prot-tyrosine_phosphatase-like"/>
</dbReference>
<dbReference type="PROSITE" id="PS51450">
    <property type="entry name" value="LRR"/>
    <property type="match status" value="3"/>
</dbReference>
<dbReference type="Gene3D" id="3.80.10.10">
    <property type="entry name" value="Ribonuclease Inhibitor"/>
    <property type="match status" value="1"/>
</dbReference>
<dbReference type="InterPro" id="IPR001611">
    <property type="entry name" value="Leu-rich_rpt"/>
</dbReference>
<feature type="repeat" description="WD" evidence="14">
    <location>
        <begin position="2657"/>
        <end position="2676"/>
    </location>
</feature>
<dbReference type="InterPro" id="IPR000719">
    <property type="entry name" value="Prot_kinase_dom"/>
</dbReference>
<feature type="region of interest" description="Disordered" evidence="15">
    <location>
        <begin position="596"/>
        <end position="625"/>
    </location>
</feature>
<dbReference type="PROSITE" id="PS51424">
    <property type="entry name" value="ROC"/>
    <property type="match status" value="1"/>
</dbReference>
<dbReference type="NCBIfam" id="TIGR00231">
    <property type="entry name" value="small_GTP"/>
    <property type="match status" value="1"/>
</dbReference>